<dbReference type="Gene3D" id="2.60.40.10">
    <property type="entry name" value="Immunoglobulins"/>
    <property type="match status" value="1"/>
</dbReference>
<dbReference type="EMBL" id="BMHP01000010">
    <property type="protein sequence ID" value="GGD98440.1"/>
    <property type="molecule type" value="Genomic_DNA"/>
</dbReference>
<accession>A0A917E2G4</accession>
<dbReference type="SUPFAM" id="SSF51445">
    <property type="entry name" value="(Trans)glycosidases"/>
    <property type="match status" value="1"/>
</dbReference>
<evidence type="ECO:0000256" key="1">
    <source>
        <dbReference type="SAM" id="SignalP"/>
    </source>
</evidence>
<comment type="caution">
    <text evidence="2">The sequence shown here is derived from an EMBL/GenBank/DDBJ whole genome shotgun (WGS) entry which is preliminary data.</text>
</comment>
<feature type="chain" id="PRO_5039379680" description="Alpha-galactosidase" evidence="1">
    <location>
        <begin position="22"/>
        <end position="1101"/>
    </location>
</feature>
<dbReference type="Proteomes" id="UP000612456">
    <property type="component" value="Unassembled WGS sequence"/>
</dbReference>
<sequence>MIKRWAALLLFFSILFGISQFTDQKVSATGDAYVNFDSVNKIWTIGTDAVEKKLHFNSSGQFLLTSFKNKATGQEYIQGGQISDEFSIKVGTSTFNGIQTGWTYDTYTTTTLSQGETQLVITFHNSLIKVNRYYIIYHGTGIIQEYSVIQNISGVSQYFSDPSIFRQRIMSNDVANTDFYYMTGGANFRGSQILKPVTLTTGYARTFDSQDAPELMMVDGSDNNSVMDDVQGTSIYNLFYAMRNRSTNSGMFLLFDYFGHWNAQMGNYGGKFLMNGKVFMSNYSVAHNASITTPKALTGVFTGDIDDMGNTILNYVYTFKWDYTREQHMMQLKAAQLSAGIQTDNLYQITNNLRYVGGDSVWMDDFWFDQKGNWDALYHDDYPGVVSYAAKSGMSFIAWNPPWHVKWHSKVLTENPTWQVGDDEETWYGLHLNLAIPEVNTWIRNYLNNKQATWGTHVFRYDGQPIWTSYGGTENDQLAQSNNFLNILKTFKDDNPLAGIFGCASGGELLSIEATRYSDSQATTDDGAAHYIAYWNSLFTPIDKVLTGGVGMNNASNPDLLARLEGIRVEWEMYRFLRTQGVMGRWVKIYRPTLNTGDETYYIQKMSADRTKGYIEAGSQPLSANRIVYPKGLLPTANYTIATQGGSMATATNTGSYWMTNGIPLTIAASHEFIYLNLENRPGAGTPDTTAPTVPTNVVKKQASYLGHSGIELTWTASTDNKFLSYYEIFKNGVSVTKVSKGTFYFGENGSVTDNYQIKAVDSHNNKSAFATGVFTNTNVYKLSTDLSSVQGGNNWSYLQSDGTTYSNMTWSGTQWVGAYPLNVISSPMALHPDTNDSVIAWTAPQTGTVTLNGTVAKGAAGGDGVKVKIMKNSTQIWPASGWQLVAGSDTIGYIHQNTISVTAGDKLYLIVNKNANTYNDTTVWDARITYGTPETITQPLPSYSATADFTGMQGKYNWYYQQLYFNTYTDMTWNPLSLQWTGSTPYTLVGLPEVMHPDVNDAVRSWIAPKTGVVRLTGAVVKTSALGNGVNVKINKDSTLVWPSSGWQYVQGTTRTGITYDISNVSVTQGQILYFIVQNNGDSSNDSTNWNPKVTYTSIP</sequence>
<gene>
    <name evidence="2" type="ORF">GCM10010911_66550</name>
</gene>
<evidence type="ECO:0008006" key="4">
    <source>
        <dbReference type="Google" id="ProtNLM"/>
    </source>
</evidence>
<dbReference type="Gene3D" id="3.20.20.70">
    <property type="entry name" value="Aldolase class I"/>
    <property type="match status" value="1"/>
</dbReference>
<dbReference type="InterPro" id="IPR017853">
    <property type="entry name" value="GH"/>
</dbReference>
<reference evidence="2" key="1">
    <citation type="journal article" date="2014" name="Int. J. Syst. Evol. Microbiol.">
        <title>Complete genome sequence of Corynebacterium casei LMG S-19264T (=DSM 44701T), isolated from a smear-ripened cheese.</title>
        <authorList>
            <consortium name="US DOE Joint Genome Institute (JGI-PGF)"/>
            <person name="Walter F."/>
            <person name="Albersmeier A."/>
            <person name="Kalinowski J."/>
            <person name="Ruckert C."/>
        </authorList>
    </citation>
    <scope>NUCLEOTIDE SEQUENCE</scope>
    <source>
        <strain evidence="2">CGMCC 1.15178</strain>
    </source>
</reference>
<keyword evidence="3" id="KW-1185">Reference proteome</keyword>
<evidence type="ECO:0000313" key="3">
    <source>
        <dbReference type="Proteomes" id="UP000612456"/>
    </source>
</evidence>
<evidence type="ECO:0000313" key="2">
    <source>
        <dbReference type="EMBL" id="GGD98440.1"/>
    </source>
</evidence>
<dbReference type="InterPro" id="IPR013785">
    <property type="entry name" value="Aldolase_TIM"/>
</dbReference>
<proteinExistence type="predicted"/>
<dbReference type="InterPro" id="IPR013783">
    <property type="entry name" value="Ig-like_fold"/>
</dbReference>
<dbReference type="AlphaFoldDB" id="A0A917E2G4"/>
<keyword evidence="1" id="KW-0732">Signal</keyword>
<reference evidence="2" key="2">
    <citation type="submission" date="2020-09" db="EMBL/GenBank/DDBJ databases">
        <authorList>
            <person name="Sun Q."/>
            <person name="Zhou Y."/>
        </authorList>
    </citation>
    <scope>NUCLEOTIDE SEQUENCE</scope>
    <source>
        <strain evidence="2">CGMCC 1.15178</strain>
    </source>
</reference>
<feature type="signal peptide" evidence="1">
    <location>
        <begin position="1"/>
        <end position="21"/>
    </location>
</feature>
<dbReference type="RefSeq" id="WP_188999635.1">
    <property type="nucleotide sequence ID" value="NZ_BMHP01000010.1"/>
</dbReference>
<name>A0A917E2G4_9BACL</name>
<organism evidence="2 3">
    <name type="scientific">Paenibacillus nasutitermitis</name>
    <dbReference type="NCBI Taxonomy" id="1652958"/>
    <lineage>
        <taxon>Bacteria</taxon>
        <taxon>Bacillati</taxon>
        <taxon>Bacillota</taxon>
        <taxon>Bacilli</taxon>
        <taxon>Bacillales</taxon>
        <taxon>Paenibacillaceae</taxon>
        <taxon>Paenibacillus</taxon>
    </lineage>
</organism>
<protein>
    <recommendedName>
        <fullName evidence="4">Alpha-galactosidase</fullName>
    </recommendedName>
</protein>